<dbReference type="AlphaFoldDB" id="A0A6V7XWW7"/>
<name>A0A6V7XWW7_MELEN</name>
<evidence type="ECO:0000256" key="1">
    <source>
        <dbReference type="SAM" id="SignalP"/>
    </source>
</evidence>
<dbReference type="EMBL" id="CAJEWN010002323">
    <property type="protein sequence ID" value="CAD2203127.1"/>
    <property type="molecule type" value="Genomic_DNA"/>
</dbReference>
<organism evidence="2 3">
    <name type="scientific">Meloidogyne enterolobii</name>
    <name type="common">Root-knot nematode worm</name>
    <name type="synonym">Meloidogyne mayaguensis</name>
    <dbReference type="NCBI Taxonomy" id="390850"/>
    <lineage>
        <taxon>Eukaryota</taxon>
        <taxon>Metazoa</taxon>
        <taxon>Ecdysozoa</taxon>
        <taxon>Nematoda</taxon>
        <taxon>Chromadorea</taxon>
        <taxon>Rhabditida</taxon>
        <taxon>Tylenchina</taxon>
        <taxon>Tylenchomorpha</taxon>
        <taxon>Tylenchoidea</taxon>
        <taxon>Meloidogynidae</taxon>
        <taxon>Meloidogyninae</taxon>
        <taxon>Meloidogyne</taxon>
    </lineage>
</organism>
<evidence type="ECO:0000313" key="2">
    <source>
        <dbReference type="EMBL" id="CAD2203127.1"/>
    </source>
</evidence>
<reference evidence="2 3" key="1">
    <citation type="submission" date="2020-08" db="EMBL/GenBank/DDBJ databases">
        <authorList>
            <person name="Koutsovoulos G."/>
            <person name="Danchin GJ E."/>
        </authorList>
    </citation>
    <scope>NUCLEOTIDE SEQUENCE [LARGE SCALE GENOMIC DNA]</scope>
</reference>
<gene>
    <name evidence="2" type="ORF">MENT_LOCUS56795</name>
</gene>
<sequence>MALLLCFLSFPELFLQSSPFFKRNLRLERCGYQGPCLLLLVLSYAERQKFSSKKYFESIQVMIDWGPAMERSYSDSLDQQIEELGYSNMLTSSVVAVNRSAGGNTSEIAQFKIPFKNSSFPNFGAIPTSTNPNNPSPSLSNLNEADALLFPQFDQINYGCEQIGWRQHNIMQTQSENKHEMTDKTTQAKMSCEKCAKLWSIIEKKSKGLSSEGSLSKRYKIKWRRFYKYLIQGNPKFWENLFSPNYVTRLKNFNKNSRSL</sequence>
<feature type="signal peptide" evidence="1">
    <location>
        <begin position="1"/>
        <end position="17"/>
    </location>
</feature>
<proteinExistence type="predicted"/>
<dbReference type="Proteomes" id="UP000580250">
    <property type="component" value="Unassembled WGS sequence"/>
</dbReference>
<protein>
    <submittedName>
        <fullName evidence="2">Uncharacterized protein</fullName>
    </submittedName>
</protein>
<comment type="caution">
    <text evidence="2">The sequence shown here is derived from an EMBL/GenBank/DDBJ whole genome shotgun (WGS) entry which is preliminary data.</text>
</comment>
<feature type="chain" id="PRO_5028187828" evidence="1">
    <location>
        <begin position="18"/>
        <end position="260"/>
    </location>
</feature>
<evidence type="ECO:0000313" key="3">
    <source>
        <dbReference type="Proteomes" id="UP000580250"/>
    </source>
</evidence>
<accession>A0A6V7XWW7</accession>
<keyword evidence="1" id="KW-0732">Signal</keyword>